<name>A0ABU9D7T1_9PROT</name>
<dbReference type="Proteomes" id="UP001446205">
    <property type="component" value="Unassembled WGS sequence"/>
</dbReference>
<dbReference type="GO" id="GO:0032259">
    <property type="term" value="P:methylation"/>
    <property type="evidence" value="ECO:0007669"/>
    <property type="project" value="UniProtKB-KW"/>
</dbReference>
<dbReference type="GO" id="GO:0008168">
    <property type="term" value="F:methyltransferase activity"/>
    <property type="evidence" value="ECO:0007669"/>
    <property type="project" value="UniProtKB-KW"/>
</dbReference>
<dbReference type="PANTHER" id="PTHR43464:SF19">
    <property type="entry name" value="UBIQUINONE BIOSYNTHESIS O-METHYLTRANSFERASE, MITOCHONDRIAL"/>
    <property type="match status" value="1"/>
</dbReference>
<dbReference type="Pfam" id="PF13649">
    <property type="entry name" value="Methyltransf_25"/>
    <property type="match status" value="1"/>
</dbReference>
<dbReference type="InterPro" id="IPR029063">
    <property type="entry name" value="SAM-dependent_MTases_sf"/>
</dbReference>
<keyword evidence="6" id="KW-1185">Reference proteome</keyword>
<dbReference type="RefSeq" id="WP_341370530.1">
    <property type="nucleotide sequence ID" value="NZ_JBBPCO010000005.1"/>
</dbReference>
<accession>A0ABU9D7T1</accession>
<gene>
    <name evidence="5" type="ORF">WOB96_06800</name>
</gene>
<evidence type="ECO:0000259" key="4">
    <source>
        <dbReference type="Pfam" id="PF13649"/>
    </source>
</evidence>
<dbReference type="Gene3D" id="3.40.50.150">
    <property type="entry name" value="Vaccinia Virus protein VP39"/>
    <property type="match status" value="1"/>
</dbReference>
<protein>
    <submittedName>
        <fullName evidence="5">Class I SAM-dependent methyltransferase</fullName>
        <ecNumber evidence="5">2.1.-.-</ecNumber>
    </submittedName>
</protein>
<dbReference type="EMBL" id="JBBPCO010000005">
    <property type="protein sequence ID" value="MEK8089474.1"/>
    <property type="molecule type" value="Genomic_DNA"/>
</dbReference>
<evidence type="ECO:0000256" key="3">
    <source>
        <dbReference type="ARBA" id="ARBA00022691"/>
    </source>
</evidence>
<evidence type="ECO:0000313" key="5">
    <source>
        <dbReference type="EMBL" id="MEK8089474.1"/>
    </source>
</evidence>
<evidence type="ECO:0000313" key="6">
    <source>
        <dbReference type="Proteomes" id="UP001446205"/>
    </source>
</evidence>
<feature type="domain" description="Methyltransferase" evidence="4">
    <location>
        <begin position="42"/>
        <end position="128"/>
    </location>
</feature>
<sequence>MDEQERRTRWQRCYAESAGDIPQACSVLRDHSHLLPSEGDALDLACGRGGNALMLAGLGLRVQAWDYAESALNALESRAQAAGLSLHTQCRDVVRQPPAPGSFDVIVVSNFLARNLFPALVEALRPGGLLFYETWLGERQGRGPQDPAFRLVPGELPQLIQPLQALHYQESEDRASLVARSP</sequence>
<dbReference type="EC" id="2.1.-.-" evidence="5"/>
<dbReference type="SUPFAM" id="SSF53335">
    <property type="entry name" value="S-adenosyl-L-methionine-dependent methyltransferases"/>
    <property type="match status" value="1"/>
</dbReference>
<keyword evidence="3" id="KW-0949">S-adenosyl-L-methionine</keyword>
<reference evidence="5 6" key="1">
    <citation type="submission" date="2024-04" db="EMBL/GenBank/DDBJ databases">
        <authorList>
            <person name="Abashina T."/>
            <person name="Shaikin A."/>
        </authorList>
    </citation>
    <scope>NUCLEOTIDE SEQUENCE [LARGE SCALE GENOMIC DNA]</scope>
    <source>
        <strain evidence="5 6">AAFK</strain>
    </source>
</reference>
<evidence type="ECO:0000256" key="1">
    <source>
        <dbReference type="ARBA" id="ARBA00022603"/>
    </source>
</evidence>
<evidence type="ECO:0000256" key="2">
    <source>
        <dbReference type="ARBA" id="ARBA00022679"/>
    </source>
</evidence>
<comment type="caution">
    <text evidence="5">The sequence shown here is derived from an EMBL/GenBank/DDBJ whole genome shotgun (WGS) entry which is preliminary data.</text>
</comment>
<dbReference type="PANTHER" id="PTHR43464">
    <property type="entry name" value="METHYLTRANSFERASE"/>
    <property type="match status" value="1"/>
</dbReference>
<dbReference type="InterPro" id="IPR041698">
    <property type="entry name" value="Methyltransf_25"/>
</dbReference>
<keyword evidence="2 5" id="KW-0808">Transferase</keyword>
<keyword evidence="1 5" id="KW-0489">Methyltransferase</keyword>
<organism evidence="5 6">
    <name type="scientific">Thermithiobacillus plumbiphilus</name>
    <dbReference type="NCBI Taxonomy" id="1729899"/>
    <lineage>
        <taxon>Bacteria</taxon>
        <taxon>Pseudomonadati</taxon>
        <taxon>Pseudomonadota</taxon>
        <taxon>Acidithiobacillia</taxon>
        <taxon>Acidithiobacillales</taxon>
        <taxon>Thermithiobacillaceae</taxon>
        <taxon>Thermithiobacillus</taxon>
    </lineage>
</organism>
<dbReference type="CDD" id="cd02440">
    <property type="entry name" value="AdoMet_MTases"/>
    <property type="match status" value="1"/>
</dbReference>
<proteinExistence type="predicted"/>